<evidence type="ECO:0000313" key="1">
    <source>
        <dbReference type="EMBL" id="QJB01147.1"/>
    </source>
</evidence>
<organism evidence="1">
    <name type="scientific">viral metagenome</name>
    <dbReference type="NCBI Taxonomy" id="1070528"/>
    <lineage>
        <taxon>unclassified sequences</taxon>
        <taxon>metagenomes</taxon>
        <taxon>organismal metagenomes</taxon>
    </lineage>
</organism>
<dbReference type="EMBL" id="MT143705">
    <property type="protein sequence ID" value="QJB01147.1"/>
    <property type="molecule type" value="Genomic_DNA"/>
</dbReference>
<reference evidence="1" key="1">
    <citation type="submission" date="2020-03" db="EMBL/GenBank/DDBJ databases">
        <title>The deep terrestrial virosphere.</title>
        <authorList>
            <person name="Holmfeldt K."/>
            <person name="Nilsson E."/>
            <person name="Simone D."/>
            <person name="Lopez-Fernandez M."/>
            <person name="Wu X."/>
            <person name="de Brujin I."/>
            <person name="Lundin D."/>
            <person name="Andersson A."/>
            <person name="Bertilsson S."/>
            <person name="Dopson M."/>
        </authorList>
    </citation>
    <scope>NUCLEOTIDE SEQUENCE</scope>
    <source>
        <strain evidence="1">MM171A00145</strain>
    </source>
</reference>
<name>A0A6M3M0L4_9ZZZZ</name>
<gene>
    <name evidence="1" type="ORF">MM171A00145_0084</name>
</gene>
<proteinExistence type="predicted"/>
<accession>A0A6M3M0L4</accession>
<sequence>MTDNREFELQDKVAERDARIEVLEAEVKEARRGCDVRDESLIKALDERDAVFKTLDYATAHAGRLMEEVGQLKARLCQQSDTLRNIAENVEGNLDIPKFYRHVIVTRCRSAAGDDGGDVQNGHLAGHGGHHTPAEQPGVVCGECALWGTPGVDGYGTCGWDPIGPPFTAPCECRWPAEFRPRKATP</sequence>
<dbReference type="AlphaFoldDB" id="A0A6M3M0L4"/>
<protein>
    <submittedName>
        <fullName evidence="1">Uncharacterized protein</fullName>
    </submittedName>
</protein>